<dbReference type="Pfam" id="PF05544">
    <property type="entry name" value="Pro_racemase"/>
    <property type="match status" value="1"/>
</dbReference>
<sequence>MINSRQFITIDTHTGGNPTRTVMAGMPPLKGATIQEKMADMKTNHDHIRKFLVNPPRGHDVMSGTILLPPLDPKADFSAIFIETGGYLPMCGHDTIGTCTALVELGYVTRQEPVTKVVLDTPAGIVEAECRVSEGKVESVSFISTDSFHSKTVHVDHGGVENIRCDIAYGGNFYGIIKASDIGLELEVDQSEEIVMKAMEIRDIINDAHEVRHPSYPFIDKLTHMELYEDGTPIKNTVIVPPGGIDRSPCGTGTCAKAATLHHLGMMEVGEDFIHESITGSQFTAKILSEDSSGKATHLKVLITGSAWLMGRHDFYMNADDPLSQGYLLIPELPEVEV</sequence>
<dbReference type="PIRSF" id="PIRSF029792">
    <property type="entry name" value="Pro_racemase"/>
    <property type="match status" value="1"/>
</dbReference>
<dbReference type="EMBL" id="JABEVU030000001">
    <property type="protein sequence ID" value="MDB0579236.1"/>
    <property type="molecule type" value="Genomic_DNA"/>
</dbReference>
<gene>
    <name evidence="3" type="ORF">F7P68_0001615</name>
    <name evidence="2" type="ORF">SN16_11885</name>
</gene>
<dbReference type="EMBL" id="JXII01000010">
    <property type="protein sequence ID" value="KIH69783.1"/>
    <property type="molecule type" value="Genomic_DNA"/>
</dbReference>
<comment type="caution">
    <text evidence="2">The sequence shown here is derived from an EMBL/GenBank/DDBJ whole genome shotgun (WGS) entry which is preliminary data.</text>
</comment>
<dbReference type="OrthoDB" id="181267at2"/>
<dbReference type="Gene3D" id="3.10.310.10">
    <property type="entry name" value="Diaminopimelate Epimerase, Chain A, domain 1"/>
    <property type="match status" value="2"/>
</dbReference>
<dbReference type="STRING" id="45670.SN16_11885"/>
<accession>A0A0C2DIH9</accession>
<dbReference type="SFLD" id="SFLDS00028">
    <property type="entry name" value="Proline_Racemase"/>
    <property type="match status" value="1"/>
</dbReference>
<dbReference type="GeneID" id="77846241"/>
<reference evidence="3 5" key="4">
    <citation type="submission" date="2022-12" db="EMBL/GenBank/DDBJ databases">
        <title>Genome analysis and biological profiling of marine Salinicoccus roseus MOSEL-ME25.</title>
        <authorList>
            <person name="Mirza F.T."/>
            <person name="Xie Y."/>
            <person name="Shinwari Z.K."/>
        </authorList>
    </citation>
    <scope>NUCLEOTIDE SEQUENCE [LARGE SCALE GENOMIC DNA]</scope>
    <source>
        <strain evidence="3 5">MOSEL-ME25</strain>
    </source>
</reference>
<dbReference type="FunFam" id="3.10.310.10:FF:000003">
    <property type="entry name" value="Proline racemase"/>
    <property type="match status" value="1"/>
</dbReference>
<dbReference type="AlphaFoldDB" id="A0A0C2DIH9"/>
<reference evidence="5" key="2">
    <citation type="submission" date="2020-04" db="EMBL/GenBank/DDBJ databases">
        <title>Genome analysis and biological profiling of marine Cellulosimicrobium funkei MOSEL-ME6.</title>
        <authorList>
            <person name="Tanveer F."/>
            <person name="Xie Y."/>
            <person name="Shinwari Z.K."/>
        </authorList>
    </citation>
    <scope>NUCLEOTIDE SEQUENCE [LARGE SCALE GENOMIC DNA]</scope>
    <source>
        <strain evidence="5">MOSEL-ME25</strain>
    </source>
</reference>
<evidence type="ECO:0000313" key="3">
    <source>
        <dbReference type="EMBL" id="MDB0579236.1"/>
    </source>
</evidence>
<reference evidence="3" key="3">
    <citation type="submission" date="2020-04" db="EMBL/GenBank/DDBJ databases">
        <authorList>
            <person name="Tanveer F."/>
            <person name="Xie Y."/>
            <person name="Shinwari Z.K."/>
        </authorList>
    </citation>
    <scope>NUCLEOTIDE SEQUENCE</scope>
    <source>
        <strain evidence="3">MOSEL-ME25</strain>
    </source>
</reference>
<comment type="similarity">
    <text evidence="1">Belongs to the proline racemase family.</text>
</comment>
<evidence type="ECO:0000313" key="5">
    <source>
        <dbReference type="Proteomes" id="UP000527860"/>
    </source>
</evidence>
<dbReference type="InterPro" id="IPR008794">
    <property type="entry name" value="Pro_racemase_fam"/>
</dbReference>
<dbReference type="Proteomes" id="UP000031546">
    <property type="component" value="Unassembled WGS sequence"/>
</dbReference>
<proteinExistence type="inferred from homology"/>
<evidence type="ECO:0000256" key="1">
    <source>
        <dbReference type="ARBA" id="ARBA00007529"/>
    </source>
</evidence>
<dbReference type="GO" id="GO:0047580">
    <property type="term" value="F:4-hydroxyproline epimerase activity"/>
    <property type="evidence" value="ECO:0007669"/>
    <property type="project" value="TreeGrafter"/>
</dbReference>
<dbReference type="PANTHER" id="PTHR33442">
    <property type="entry name" value="TRANS-3-HYDROXY-L-PROLINE DEHYDRATASE"/>
    <property type="match status" value="1"/>
</dbReference>
<protein>
    <submittedName>
        <fullName evidence="2 3">Proline racemase</fullName>
    </submittedName>
</protein>
<keyword evidence="5" id="KW-1185">Reference proteome</keyword>
<name>A0A0C2DIH9_9STAP</name>
<organism evidence="2 4">
    <name type="scientific">Salinicoccus roseus</name>
    <dbReference type="NCBI Taxonomy" id="45670"/>
    <lineage>
        <taxon>Bacteria</taxon>
        <taxon>Bacillati</taxon>
        <taxon>Bacillota</taxon>
        <taxon>Bacilli</taxon>
        <taxon>Bacillales</taxon>
        <taxon>Staphylococcaceae</taxon>
        <taxon>Salinicoccus</taxon>
    </lineage>
</organism>
<reference evidence="2 4" key="1">
    <citation type="submission" date="2015-01" db="EMBL/GenBank/DDBJ databases">
        <title>Genome sequences of high lactate-tolerant strain Salinicoccus roseus W12 with industrial interest.</title>
        <authorList>
            <person name="Wang H."/>
            <person name="Yu B."/>
        </authorList>
    </citation>
    <scope>NUCLEOTIDE SEQUENCE [LARGE SCALE GENOMIC DNA]</scope>
    <source>
        <strain evidence="2 4">W12</strain>
    </source>
</reference>
<evidence type="ECO:0000313" key="2">
    <source>
        <dbReference type="EMBL" id="KIH69783.1"/>
    </source>
</evidence>
<dbReference type="RefSeq" id="WP_040106848.1">
    <property type="nucleotide sequence ID" value="NZ_JABEVU030000001.1"/>
</dbReference>
<dbReference type="SUPFAM" id="SSF54506">
    <property type="entry name" value="Diaminopimelate epimerase-like"/>
    <property type="match status" value="1"/>
</dbReference>
<evidence type="ECO:0000313" key="4">
    <source>
        <dbReference type="Proteomes" id="UP000031546"/>
    </source>
</evidence>
<dbReference type="Proteomes" id="UP000527860">
    <property type="component" value="Unassembled WGS sequence"/>
</dbReference>
<dbReference type="PANTHER" id="PTHR33442:SF5">
    <property type="entry name" value="BIFUNCTIONAL TRANS-3-HYDROXY-L-PROLINE DEHYDRATASE_2-EPIMERASE"/>
    <property type="match status" value="1"/>
</dbReference>